<reference evidence="2" key="1">
    <citation type="journal article" date="2019" name="Int. J. Syst. Evol. Microbiol.">
        <title>The Global Catalogue of Microorganisms (GCM) 10K type strain sequencing project: providing services to taxonomists for standard genome sequencing and annotation.</title>
        <authorList>
            <consortium name="The Broad Institute Genomics Platform"/>
            <consortium name="The Broad Institute Genome Sequencing Center for Infectious Disease"/>
            <person name="Wu L."/>
            <person name="Ma J."/>
        </authorList>
    </citation>
    <scope>NUCLEOTIDE SEQUENCE [LARGE SCALE GENOMIC DNA]</scope>
    <source>
        <strain evidence="2">NBRC 110107</strain>
    </source>
</reference>
<evidence type="ECO:0000313" key="1">
    <source>
        <dbReference type="EMBL" id="GLS00918.1"/>
    </source>
</evidence>
<name>A0ABQ6BM13_9CAUL</name>
<evidence type="ECO:0000313" key="2">
    <source>
        <dbReference type="Proteomes" id="UP001156921"/>
    </source>
</evidence>
<proteinExistence type="predicted"/>
<organism evidence="1 2">
    <name type="scientific">Brevundimonas denitrificans</name>
    <dbReference type="NCBI Taxonomy" id="1443434"/>
    <lineage>
        <taxon>Bacteria</taxon>
        <taxon>Pseudomonadati</taxon>
        <taxon>Pseudomonadota</taxon>
        <taxon>Alphaproteobacteria</taxon>
        <taxon>Caulobacterales</taxon>
        <taxon>Caulobacteraceae</taxon>
        <taxon>Brevundimonas</taxon>
    </lineage>
</organism>
<dbReference type="RefSeq" id="WP_284221667.1">
    <property type="nucleotide sequence ID" value="NZ_BSOY01000013.1"/>
</dbReference>
<evidence type="ECO:0008006" key="3">
    <source>
        <dbReference type="Google" id="ProtNLM"/>
    </source>
</evidence>
<dbReference type="Proteomes" id="UP001156921">
    <property type="component" value="Unassembled WGS sequence"/>
</dbReference>
<keyword evidence="2" id="KW-1185">Reference proteome</keyword>
<accession>A0ABQ6BM13</accession>
<dbReference type="EMBL" id="BSOY01000013">
    <property type="protein sequence ID" value="GLS00918.1"/>
    <property type="molecule type" value="Genomic_DNA"/>
</dbReference>
<protein>
    <recommendedName>
        <fullName evidence="3">KfrA N-terminal DNA-binding domain-containing protein</fullName>
    </recommendedName>
</protein>
<comment type="caution">
    <text evidence="1">The sequence shown here is derived from an EMBL/GenBank/DDBJ whole genome shotgun (WGS) entry which is preliminary data.</text>
</comment>
<sequence length="70" mass="7722">MSNHRPTTLERAYELARGGGCRTVGEIKQALQSEGFERIQDSLYGPTLTAALRKLCQEHYVADPEGEAAE</sequence>
<gene>
    <name evidence="1" type="ORF">GCM10007859_09280</name>
</gene>